<dbReference type="InterPro" id="IPR025017">
    <property type="entry name" value="DUF3954"/>
</dbReference>
<accession>A0A859FF00</accession>
<dbReference type="EMBL" id="CP041372">
    <property type="protein sequence ID" value="QKS71923.1"/>
    <property type="molecule type" value="Genomic_DNA"/>
</dbReference>
<dbReference type="KEGG" id="psua:FLK61_35230"/>
<evidence type="ECO:0000313" key="1">
    <source>
        <dbReference type="EMBL" id="QKS71923.1"/>
    </source>
</evidence>
<evidence type="ECO:0000313" key="2">
    <source>
        <dbReference type="Proteomes" id="UP000318138"/>
    </source>
</evidence>
<keyword evidence="2" id="KW-1185">Reference proteome</keyword>
<dbReference type="Pfam" id="PF13128">
    <property type="entry name" value="DUF3954"/>
    <property type="match status" value="1"/>
</dbReference>
<organism evidence="1 2">
    <name type="scientific">Paenalkalicoccus suaedae</name>
    <dbReference type="NCBI Taxonomy" id="2592382"/>
    <lineage>
        <taxon>Bacteria</taxon>
        <taxon>Bacillati</taxon>
        <taxon>Bacillota</taxon>
        <taxon>Bacilli</taxon>
        <taxon>Bacillales</taxon>
        <taxon>Bacillaceae</taxon>
        <taxon>Paenalkalicoccus</taxon>
    </lineage>
</organism>
<dbReference type="RefSeq" id="WP_176009906.1">
    <property type="nucleotide sequence ID" value="NZ_CP041372.2"/>
</dbReference>
<sequence length="61" mass="7013">MVKINKEAWTAEVDLTENAVYIVKDGFIKKVNRPETGFGRHIVSWQKGKPVYAEIQVTEHL</sequence>
<reference evidence="2" key="1">
    <citation type="submission" date="2019-07" db="EMBL/GenBank/DDBJ databases">
        <title>Bacillus alkalisoli sp. nov. isolated from saline soil.</title>
        <authorList>
            <person name="Sun J.-Q."/>
            <person name="Xu L."/>
        </authorList>
    </citation>
    <scope>NUCLEOTIDE SEQUENCE [LARGE SCALE GENOMIC DNA]</scope>
    <source>
        <strain evidence="2">M4U3P1</strain>
    </source>
</reference>
<dbReference type="AlphaFoldDB" id="A0A859FF00"/>
<proteinExistence type="predicted"/>
<name>A0A859FF00_9BACI</name>
<gene>
    <name evidence="1" type="ORF">FLK61_35230</name>
</gene>
<dbReference type="Proteomes" id="UP000318138">
    <property type="component" value="Chromosome"/>
</dbReference>
<protein>
    <submittedName>
        <fullName evidence="1">DUF3954 domain-containing protein</fullName>
    </submittedName>
</protein>